<dbReference type="NCBIfam" id="NF001204">
    <property type="entry name" value="PRK00166.1"/>
    <property type="match status" value="1"/>
</dbReference>
<name>A0A3N1Y7C9_9GAMM</name>
<evidence type="ECO:0000313" key="10">
    <source>
        <dbReference type="EMBL" id="ROR34660.1"/>
    </source>
</evidence>
<gene>
    <name evidence="10" type="ORF">EDC57_0561</name>
</gene>
<dbReference type="InterPro" id="IPR004843">
    <property type="entry name" value="Calcineurin-like_PHP"/>
</dbReference>
<dbReference type="RefSeq" id="WP_123400018.1">
    <property type="nucleotide sequence ID" value="NZ_RJVI01000001.1"/>
</dbReference>
<evidence type="ECO:0000313" key="11">
    <source>
        <dbReference type="Proteomes" id="UP000276634"/>
    </source>
</evidence>
<evidence type="ECO:0000256" key="6">
    <source>
        <dbReference type="ARBA" id="ARBA00032248"/>
    </source>
</evidence>
<feature type="domain" description="Calcineurin-like phosphoesterase" evidence="9">
    <location>
        <begin position="2"/>
        <end position="123"/>
    </location>
</feature>
<comment type="caution">
    <text evidence="10">The sequence shown here is derived from an EMBL/GenBank/DDBJ whole genome shotgun (WGS) entry which is preliminary data.</text>
</comment>
<dbReference type="NCBIfam" id="TIGR00668">
    <property type="entry name" value="apaH"/>
    <property type="match status" value="1"/>
</dbReference>
<dbReference type="EMBL" id="RJVI01000001">
    <property type="protein sequence ID" value="ROR34660.1"/>
    <property type="molecule type" value="Genomic_DNA"/>
</dbReference>
<dbReference type="Gene3D" id="3.60.21.10">
    <property type="match status" value="1"/>
</dbReference>
<dbReference type="PANTHER" id="PTHR40942">
    <property type="match status" value="1"/>
</dbReference>
<dbReference type="SUPFAM" id="SSF56300">
    <property type="entry name" value="Metallo-dependent phosphatases"/>
    <property type="match status" value="1"/>
</dbReference>
<evidence type="ECO:0000256" key="2">
    <source>
        <dbReference type="ARBA" id="ARBA00005419"/>
    </source>
</evidence>
<dbReference type="GO" id="GO:0008803">
    <property type="term" value="F:bis(5'-nucleosyl)-tetraphosphatase (symmetrical) activity"/>
    <property type="evidence" value="ECO:0007669"/>
    <property type="project" value="UniProtKB-EC"/>
</dbReference>
<evidence type="ECO:0000256" key="8">
    <source>
        <dbReference type="ARBA" id="ARBA00049417"/>
    </source>
</evidence>
<accession>A0A3N1Y7C9</accession>
<evidence type="ECO:0000259" key="9">
    <source>
        <dbReference type="Pfam" id="PF00149"/>
    </source>
</evidence>
<dbReference type="InterPro" id="IPR029052">
    <property type="entry name" value="Metallo-depent_PP-like"/>
</dbReference>
<sequence length="281" mass="30377">MALWAVGDVQGCREALARILHRIGFDPSADRLWLVGDLVARGPDSAGVLRLMRDLGEAAVCVLGNHDLHLLALAEGVRGPEPGDALDVLEAPDAAELLTWLHNRPLLHRDEALGLALVHAGVPPGWDLEAAAAHAAEVEAWLRGGRRRDLLAAMYGDEPARWDEALAGAARLRFIVNALTRIRLVTADGALALDGYAAPEAAPPGLVPWFDHPDCRVRGLVFGHWSTAGLRATRAGWCLDSGCVWGGRLSALRLDARPPELVQVDCPRRPPQARRSRTRKL</sequence>
<keyword evidence="4" id="KW-0378">Hydrolase</keyword>
<dbReference type="PIRSF" id="PIRSF000903">
    <property type="entry name" value="B5n-ttraPtase_sm"/>
    <property type="match status" value="1"/>
</dbReference>
<evidence type="ECO:0000256" key="1">
    <source>
        <dbReference type="ARBA" id="ARBA00003413"/>
    </source>
</evidence>
<evidence type="ECO:0000256" key="3">
    <source>
        <dbReference type="ARBA" id="ARBA00012506"/>
    </source>
</evidence>
<dbReference type="Proteomes" id="UP000276634">
    <property type="component" value="Unassembled WGS sequence"/>
</dbReference>
<comment type="similarity">
    <text evidence="2">Belongs to the Ap4A hydrolase family.</text>
</comment>
<dbReference type="PANTHER" id="PTHR40942:SF4">
    <property type="entry name" value="CYTOCHROME C5"/>
    <property type="match status" value="1"/>
</dbReference>
<evidence type="ECO:0000256" key="4">
    <source>
        <dbReference type="ARBA" id="ARBA00022801"/>
    </source>
</evidence>
<dbReference type="OrthoDB" id="9807890at2"/>
<dbReference type="InterPro" id="IPR004617">
    <property type="entry name" value="ApaH"/>
</dbReference>
<organism evidence="10 11">
    <name type="scientific">Inmirania thermothiophila</name>
    <dbReference type="NCBI Taxonomy" id="1750597"/>
    <lineage>
        <taxon>Bacteria</taxon>
        <taxon>Pseudomonadati</taxon>
        <taxon>Pseudomonadota</taxon>
        <taxon>Gammaproteobacteria</taxon>
        <taxon>Chromatiales</taxon>
        <taxon>Ectothiorhodospiraceae</taxon>
        <taxon>Inmirania</taxon>
    </lineage>
</organism>
<comment type="catalytic activity">
    <reaction evidence="8">
        <text>P(1),P(4)-bis(5'-adenosyl) tetraphosphate + H2O = 2 ADP + 2 H(+)</text>
        <dbReference type="Rhea" id="RHEA:24252"/>
        <dbReference type="ChEBI" id="CHEBI:15377"/>
        <dbReference type="ChEBI" id="CHEBI:15378"/>
        <dbReference type="ChEBI" id="CHEBI:58141"/>
        <dbReference type="ChEBI" id="CHEBI:456216"/>
        <dbReference type="EC" id="3.6.1.41"/>
    </reaction>
</comment>
<reference evidence="10 11" key="1">
    <citation type="submission" date="2018-11" db="EMBL/GenBank/DDBJ databases">
        <title>Genomic Encyclopedia of Type Strains, Phase IV (KMG-IV): sequencing the most valuable type-strain genomes for metagenomic binning, comparative biology and taxonomic classification.</title>
        <authorList>
            <person name="Goeker M."/>
        </authorList>
    </citation>
    <scope>NUCLEOTIDE SEQUENCE [LARGE SCALE GENOMIC DNA]</scope>
    <source>
        <strain evidence="10 11">DSM 100275</strain>
    </source>
</reference>
<proteinExistence type="inferred from homology"/>
<evidence type="ECO:0000256" key="7">
    <source>
        <dbReference type="ARBA" id="ARBA00033210"/>
    </source>
</evidence>
<evidence type="ECO:0000256" key="5">
    <source>
        <dbReference type="ARBA" id="ARBA00031248"/>
    </source>
</evidence>
<dbReference type="AlphaFoldDB" id="A0A3N1Y7C9"/>
<dbReference type="EC" id="3.6.1.41" evidence="3"/>
<dbReference type="Pfam" id="PF00149">
    <property type="entry name" value="Metallophos"/>
    <property type="match status" value="1"/>
</dbReference>
<keyword evidence="11" id="KW-1185">Reference proteome</keyword>
<comment type="function">
    <text evidence="1">Hydrolyzes diadenosine 5',5'''-P1,P4-tetraphosphate to yield ADP.</text>
</comment>
<protein>
    <recommendedName>
        <fullName evidence="3">bis(5'-nucleosyl)-tetraphosphatase (symmetrical)</fullName>
        <ecNumber evidence="3">3.6.1.41</ecNumber>
    </recommendedName>
    <alternativeName>
        <fullName evidence="6">Ap4A hydrolase</fullName>
    </alternativeName>
    <alternativeName>
        <fullName evidence="5">Diadenosine 5',5'''-P1,P4-tetraphosphate pyrophosphohydrolase</fullName>
    </alternativeName>
    <alternativeName>
        <fullName evidence="7">Diadenosine tetraphosphatase</fullName>
    </alternativeName>
</protein>